<feature type="domain" description="Endonuclease/exonuclease/phosphatase" evidence="1">
    <location>
        <begin position="29"/>
        <end position="376"/>
    </location>
</feature>
<sequence>MLSRYNYTIIPFFIERLLLTQTLRVAMFNVSMSEPVSGQILKQTANAENKRFSKLAAIIQSVRPDVLLLCEFDHPGGGGDDGALANFRRHYLAVPQHEHVGIEYLYQYCPPSNTGLLSPFDLNSDGVISLPEDGLGFGEHHGHFSFVILSRYPIQVDQIRSWQHLLWRDMPEHCIPEGFYSEQAQSVLRLSSKNHIVVPIDVNNQVIHLLCCHPTPPVFDGEEKRNARRNHDELRLVTDIINNADYLVDDNGKNGGLSKADSFVVLGDLNADSADGDGIKAAIQGLIYHRRINRSVSAGTLTPKSLGGRFHRPWQPRSGRSNEWTHLSGLRLDYVLPSVDLSVKQTGVFWPDKKDPLRHLITNEKGKERAQDGSDHRLVWVDLQLCSQ</sequence>
<accession>Q6LSR9</accession>
<dbReference type="STRING" id="298386.PBPRA1246"/>
<dbReference type="EMBL" id="CR378667">
    <property type="protein sequence ID" value="CAG19657.1"/>
    <property type="molecule type" value="Genomic_DNA"/>
</dbReference>
<protein>
    <recommendedName>
        <fullName evidence="1">Endonuclease/exonuclease/phosphatase domain-containing protein</fullName>
    </recommendedName>
</protein>
<dbReference type="InterPro" id="IPR005135">
    <property type="entry name" value="Endo/exonuclease/phosphatase"/>
</dbReference>
<dbReference type="Proteomes" id="UP000000593">
    <property type="component" value="Chromosome 1"/>
</dbReference>
<dbReference type="AlphaFoldDB" id="Q6LSR9"/>
<dbReference type="KEGG" id="ppr:PBPRA1246"/>
<evidence type="ECO:0000259" key="1">
    <source>
        <dbReference type="Pfam" id="PF03372"/>
    </source>
</evidence>
<dbReference type="Pfam" id="PF03372">
    <property type="entry name" value="Exo_endo_phos"/>
    <property type="match status" value="1"/>
</dbReference>
<evidence type="ECO:0000313" key="3">
    <source>
        <dbReference type="Proteomes" id="UP000000593"/>
    </source>
</evidence>
<dbReference type="eggNOG" id="COG4222">
    <property type="taxonomic scope" value="Bacteria"/>
</dbReference>
<dbReference type="GO" id="GO:0003824">
    <property type="term" value="F:catalytic activity"/>
    <property type="evidence" value="ECO:0007669"/>
    <property type="project" value="InterPro"/>
</dbReference>
<evidence type="ECO:0000313" key="2">
    <source>
        <dbReference type="EMBL" id="CAG19657.1"/>
    </source>
</evidence>
<dbReference type="SUPFAM" id="SSF56219">
    <property type="entry name" value="DNase I-like"/>
    <property type="match status" value="1"/>
</dbReference>
<proteinExistence type="predicted"/>
<organism evidence="2 3">
    <name type="scientific">Photobacterium profundum (strain SS9)</name>
    <dbReference type="NCBI Taxonomy" id="298386"/>
    <lineage>
        <taxon>Bacteria</taxon>
        <taxon>Pseudomonadati</taxon>
        <taxon>Pseudomonadota</taxon>
        <taxon>Gammaproteobacteria</taxon>
        <taxon>Vibrionales</taxon>
        <taxon>Vibrionaceae</taxon>
        <taxon>Photobacterium</taxon>
    </lineage>
</organism>
<keyword evidence="3" id="KW-1185">Reference proteome</keyword>
<dbReference type="Gene3D" id="3.60.10.10">
    <property type="entry name" value="Endonuclease/exonuclease/phosphatase"/>
    <property type="match status" value="1"/>
</dbReference>
<reference evidence="3" key="1">
    <citation type="journal article" date="2005" name="Science">
        <title>Life at depth: Photobacterium profundum genome sequence and expression analysis.</title>
        <authorList>
            <person name="Vezzi A."/>
            <person name="Campanaro S."/>
            <person name="D'Angelo M."/>
            <person name="Simonato F."/>
            <person name="Vitulo N."/>
            <person name="Lauro F.M."/>
            <person name="Cestaro A."/>
            <person name="Malacrida G."/>
            <person name="Simionati B."/>
            <person name="Cannata N."/>
            <person name="Romualdi C."/>
            <person name="Bartlett D.H."/>
            <person name="Valle G."/>
        </authorList>
    </citation>
    <scope>NUCLEOTIDE SEQUENCE [LARGE SCALE GENOMIC DNA]</scope>
    <source>
        <strain evidence="3">ATCC BAA-1253 / SS9</strain>
    </source>
</reference>
<name>Q6LSR9_PHOPR</name>
<gene>
    <name evidence="2" type="primary">XAC1238</name>
    <name evidence="2" type="ordered locus">PBPRA1246</name>
</gene>
<dbReference type="HOGENOM" id="CLU_042670_1_0_6"/>
<dbReference type="InterPro" id="IPR036691">
    <property type="entry name" value="Endo/exonu/phosph_ase_sf"/>
</dbReference>